<evidence type="ECO:0000313" key="2">
    <source>
        <dbReference type="EMBL" id="KIJ63425.1"/>
    </source>
</evidence>
<reference evidence="2 3" key="1">
    <citation type="submission" date="2014-04" db="EMBL/GenBank/DDBJ databases">
        <title>Evolutionary Origins and Diversification of the Mycorrhizal Mutualists.</title>
        <authorList>
            <consortium name="DOE Joint Genome Institute"/>
            <consortium name="Mycorrhizal Genomics Consortium"/>
            <person name="Kohler A."/>
            <person name="Kuo A."/>
            <person name="Nagy L.G."/>
            <person name="Floudas D."/>
            <person name="Copeland A."/>
            <person name="Barry K.W."/>
            <person name="Cichocki N."/>
            <person name="Veneault-Fourrey C."/>
            <person name="LaButti K."/>
            <person name="Lindquist E.A."/>
            <person name="Lipzen A."/>
            <person name="Lundell T."/>
            <person name="Morin E."/>
            <person name="Murat C."/>
            <person name="Riley R."/>
            <person name="Ohm R."/>
            <person name="Sun H."/>
            <person name="Tunlid A."/>
            <person name="Henrissat B."/>
            <person name="Grigoriev I.V."/>
            <person name="Hibbett D.S."/>
            <person name="Martin F."/>
        </authorList>
    </citation>
    <scope>NUCLEOTIDE SEQUENCE [LARGE SCALE GENOMIC DNA]</scope>
    <source>
        <strain evidence="2 3">MD-312</strain>
    </source>
</reference>
<gene>
    <name evidence="2" type="ORF">HYDPIDRAFT_168600</name>
</gene>
<evidence type="ECO:0000256" key="1">
    <source>
        <dbReference type="SAM" id="MobiDB-lite"/>
    </source>
</evidence>
<organism evidence="2 3">
    <name type="scientific">Hydnomerulius pinastri MD-312</name>
    <dbReference type="NCBI Taxonomy" id="994086"/>
    <lineage>
        <taxon>Eukaryota</taxon>
        <taxon>Fungi</taxon>
        <taxon>Dikarya</taxon>
        <taxon>Basidiomycota</taxon>
        <taxon>Agaricomycotina</taxon>
        <taxon>Agaricomycetes</taxon>
        <taxon>Agaricomycetidae</taxon>
        <taxon>Boletales</taxon>
        <taxon>Boletales incertae sedis</taxon>
        <taxon>Leucogyrophana</taxon>
    </lineage>
</organism>
<protein>
    <submittedName>
        <fullName evidence="2">Uncharacterized protein</fullName>
    </submittedName>
</protein>
<proteinExistence type="predicted"/>
<feature type="region of interest" description="Disordered" evidence="1">
    <location>
        <begin position="1"/>
        <end position="44"/>
    </location>
</feature>
<evidence type="ECO:0000313" key="3">
    <source>
        <dbReference type="Proteomes" id="UP000053820"/>
    </source>
</evidence>
<dbReference type="AlphaFoldDB" id="A0A0C9VYI8"/>
<keyword evidence="3" id="KW-1185">Reference proteome</keyword>
<dbReference type="EMBL" id="KN839851">
    <property type="protein sequence ID" value="KIJ63425.1"/>
    <property type="molecule type" value="Genomic_DNA"/>
</dbReference>
<sequence length="190" mass="20819">MQMLHDSGTSPTNRGRRASDVGSPGPKPSMLPAKNPSHLRRHPLAPPLTAALPINDYQKVAGPAIPDFHFRTGQQLLLPNEVAPKEPANAFRVGLSAPGVQSPSLCDSWALLPWRTDLLVEYWPEKTDEGHADSIYMIRGTLFPTSERWNPTLPICGYAQDLAKVLVKKKPDAMPLQPRSSHVVLVPGEL</sequence>
<dbReference type="HOGENOM" id="CLU_1428171_0_0_1"/>
<accession>A0A0C9VYI8</accession>
<name>A0A0C9VYI8_9AGAM</name>
<dbReference type="Proteomes" id="UP000053820">
    <property type="component" value="Unassembled WGS sequence"/>
</dbReference>